<reference evidence="1" key="1">
    <citation type="submission" date="2020-08" db="EMBL/GenBank/DDBJ databases">
        <title>Genome sequencing and assembly of the red palm weevil Rhynchophorus ferrugineus.</title>
        <authorList>
            <person name="Dias G.B."/>
            <person name="Bergman C.M."/>
            <person name="Manee M."/>
        </authorList>
    </citation>
    <scope>NUCLEOTIDE SEQUENCE</scope>
    <source>
        <strain evidence="1">AA-2017</strain>
        <tissue evidence="1">Whole larva</tissue>
    </source>
</reference>
<organism evidence="1 2">
    <name type="scientific">Rhynchophorus ferrugineus</name>
    <name type="common">Red palm weevil</name>
    <name type="synonym">Curculio ferrugineus</name>
    <dbReference type="NCBI Taxonomy" id="354439"/>
    <lineage>
        <taxon>Eukaryota</taxon>
        <taxon>Metazoa</taxon>
        <taxon>Ecdysozoa</taxon>
        <taxon>Arthropoda</taxon>
        <taxon>Hexapoda</taxon>
        <taxon>Insecta</taxon>
        <taxon>Pterygota</taxon>
        <taxon>Neoptera</taxon>
        <taxon>Endopterygota</taxon>
        <taxon>Coleoptera</taxon>
        <taxon>Polyphaga</taxon>
        <taxon>Cucujiformia</taxon>
        <taxon>Curculionidae</taxon>
        <taxon>Dryophthorinae</taxon>
        <taxon>Rhynchophorus</taxon>
    </lineage>
</organism>
<dbReference type="AlphaFoldDB" id="A0A834HX05"/>
<accession>A0A834HX05</accession>
<dbReference type="Proteomes" id="UP000625711">
    <property type="component" value="Unassembled WGS sequence"/>
</dbReference>
<proteinExistence type="predicted"/>
<dbReference type="EMBL" id="JAACXV010014101">
    <property type="protein sequence ID" value="KAF7270407.1"/>
    <property type="molecule type" value="Genomic_DNA"/>
</dbReference>
<sequence length="136" mass="16275">MERETTRWWESETDREREKKRACYCCETVIRSSDVAGMCVAKTGPISRIAYSREMEKLRLYCLLRYVEGVYFERLLMKQFIARYGTVKKRKRKRRSEAGCDWVLWNFTWPEDAFGSTVETSSQSVLERLLWAPRVH</sequence>
<comment type="caution">
    <text evidence="1">The sequence shown here is derived from an EMBL/GenBank/DDBJ whole genome shotgun (WGS) entry which is preliminary data.</text>
</comment>
<keyword evidence="2" id="KW-1185">Reference proteome</keyword>
<name>A0A834HX05_RHYFE</name>
<gene>
    <name evidence="1" type="ORF">GWI33_016641</name>
</gene>
<protein>
    <submittedName>
        <fullName evidence="1">Uncharacterized protein</fullName>
    </submittedName>
</protein>
<evidence type="ECO:0000313" key="2">
    <source>
        <dbReference type="Proteomes" id="UP000625711"/>
    </source>
</evidence>
<evidence type="ECO:0000313" key="1">
    <source>
        <dbReference type="EMBL" id="KAF7270407.1"/>
    </source>
</evidence>